<evidence type="ECO:0000256" key="1">
    <source>
        <dbReference type="SAM" id="Phobius"/>
    </source>
</evidence>
<keyword evidence="1" id="KW-1133">Transmembrane helix</keyword>
<proteinExistence type="predicted"/>
<dbReference type="RefSeq" id="YP_009329309.1">
    <property type="nucleotide sequence ID" value="NC_032108.1"/>
</dbReference>
<dbReference type="GeneID" id="30523339"/>
<dbReference type="EMBL" id="LT671577">
    <property type="protein sequence ID" value="SHO33437.1"/>
    <property type="molecule type" value="Genomic_DNA"/>
</dbReference>
<dbReference type="Proteomes" id="UP000201465">
    <property type="component" value="Segment"/>
</dbReference>
<reference evidence="2 3" key="1">
    <citation type="submission" date="2016-11" db="EMBL/GenBank/DDBJ databases">
        <authorList>
            <consortium name="Urmite Genomes"/>
        </authorList>
    </citation>
    <scope>NUCLEOTIDE SEQUENCE [LARGE SCALE GENOMIC DNA]</scope>
    <source>
        <strain evidence="2 3">A11</strain>
    </source>
</reference>
<evidence type="ECO:0008006" key="4">
    <source>
        <dbReference type="Google" id="ProtNLM"/>
    </source>
</evidence>
<evidence type="ECO:0000313" key="3">
    <source>
        <dbReference type="Proteomes" id="UP000201465"/>
    </source>
</evidence>
<keyword evidence="3" id="KW-1185">Reference proteome</keyword>
<name>A0A1M7XUV4_9VIRU</name>
<dbReference type="KEGG" id="vg:30523339"/>
<protein>
    <recommendedName>
        <fullName evidence="4">Transmembrane protein</fullName>
    </recommendedName>
</protein>
<feature type="transmembrane region" description="Helical" evidence="1">
    <location>
        <begin position="89"/>
        <end position="110"/>
    </location>
</feature>
<keyword evidence="1" id="KW-0812">Transmembrane</keyword>
<accession>A0A1M7XUV4</accession>
<organism evidence="2 3">
    <name type="scientific">Cedratvirus A11</name>
    <dbReference type="NCBI Taxonomy" id="1903266"/>
    <lineage>
        <taxon>Viruses</taxon>
        <taxon>Pithoviruses</taxon>
        <taxon>Orthocedratvirinae</taxon>
        <taxon>Alphacedratvirus</taxon>
        <taxon>Alphacedratvirus aljazairmassiliense</taxon>
    </lineage>
</organism>
<gene>
    <name evidence="2" type="ORF">BQ3484_369</name>
</gene>
<evidence type="ECO:0000313" key="2">
    <source>
        <dbReference type="EMBL" id="SHO33437.1"/>
    </source>
</evidence>
<keyword evidence="1" id="KW-0472">Membrane</keyword>
<sequence length="112" mass="11585">MSKATPEAVIVSSVAPAVTNAAPVVTTSTVPTVTSTVPANPVVTNTTSTTLITRDTFTTKRIMGLVLVLSLIGLGIAWIALSVAGLPGWINIVLIIVALLMIVVIGWLFFSP</sequence>
<feature type="transmembrane region" description="Helical" evidence="1">
    <location>
        <begin position="62"/>
        <end position="83"/>
    </location>
</feature>